<reference evidence="3 4" key="2">
    <citation type="journal article" date="2024" name="Int. J. Syst. Evol. Microbiol.">
        <title>Promethearchaeum syntrophicum gen. nov., sp. nov., an anaerobic, obligately syntrophic archaeon, the first isolate of the lineage 'Asgard' archaea, and proposal of the new archaeal phylum Promethearchaeota phyl. nov. and kingdom Promethearchaeati regn. nov.</title>
        <authorList>
            <person name="Imachi H."/>
            <person name="Nobu M.K."/>
            <person name="Kato S."/>
            <person name="Takaki Y."/>
            <person name="Miyazaki M."/>
            <person name="Miyata M."/>
            <person name="Ogawara M."/>
            <person name="Saito Y."/>
            <person name="Sakai S."/>
            <person name="Tahara Y.O."/>
            <person name="Takano Y."/>
            <person name="Tasumi E."/>
            <person name="Uematsu K."/>
            <person name="Yoshimura T."/>
            <person name="Itoh T."/>
            <person name="Ohkuma M."/>
            <person name="Takai K."/>
        </authorList>
    </citation>
    <scope>NUCLEOTIDE SEQUENCE [LARGE SCALE GENOMIC DNA]</scope>
    <source>
        <strain evidence="3 4">MK-D1</strain>
    </source>
</reference>
<evidence type="ECO:0000256" key="1">
    <source>
        <dbReference type="SAM" id="MobiDB-lite"/>
    </source>
</evidence>
<dbReference type="SUPFAM" id="SSF53335">
    <property type="entry name" value="S-adenosyl-L-methionine-dependent methyltransferases"/>
    <property type="match status" value="1"/>
</dbReference>
<dbReference type="InterPro" id="IPR041635">
    <property type="entry name" value="Type_ISP_LLaBIII_C"/>
</dbReference>
<evidence type="ECO:0000313" key="3">
    <source>
        <dbReference type="EMBL" id="QEE16182.1"/>
    </source>
</evidence>
<dbReference type="EMBL" id="CP042905">
    <property type="protein sequence ID" value="QEE16182.1"/>
    <property type="molecule type" value="Genomic_DNA"/>
</dbReference>
<sequence>MENYKKQNRNKNPSTSSLSRNYSGSVAYFTPTELVDCILSGIDFFLLHIYKNSSGICGDNLEFIEPAAGLMIFPLKLIEYVKKRTKSEEFNAWISKILLKNLHAFEINPEIYKSANFLWNQKIKNYLHLKSAKDLKSNLYCKSSIKINEKDDSLISKIPFNSNDILIVFGNPPYAVSSQVKSPWIQELINDYKKDLNREGKKKILGLKGIQDDYVKFIRMAQWKIVDQKNAGILAYVVNNYFLDGDIFRGMRVSLKNAFDEIWIINLHGDPKKKQSNKVDENVFDIQTGICLFFALKYTNEKTSSRNEKNCKIFYSECFGSKAKKLKFLKKNFREISFQSVPERVDHEFIPISQEKIELEHKYNDFPYIPKIFKKNIIGVQSLHDSLITHPDYSRLKEIINNFYDGTYSKLEFKDKKGQKWVKHLGVSYHDARDWKIEFGLKGSVKKAIDNIIKWQWRGFDRWWVSYDEHLITKGSSSYSLMQFLLPHQNNLAIGVSRVSRKASGENSVFITNTIAESHFIEGGSGIGDYLFPLKIKSNLKRISDWERPLNAEEYNFDRDFLENWKKQFALDEEDLFYYIYGILWTPGYRNQYGMFLKKDFPHIPFIFQPNQTKKIADIGRELCKYHTLSFSSSKEIRDWPINSNFLEKTYNIYNIYYDPDQERIYFENPINKTKRNEKTRNNHTFYSSETFWIGNITLEMWSFSIGGIPQLRLWLKNRQFTTEIKKYSFNRGIDKEELHLFLKICISIKKSLNLVKNLDKYYQNRL</sequence>
<proteinExistence type="predicted"/>
<dbReference type="AlphaFoldDB" id="A0A5B9DAQ3"/>
<dbReference type="OrthoDB" id="45790at2157"/>
<keyword evidence="4" id="KW-1185">Reference proteome</keyword>
<evidence type="ECO:0000259" key="2">
    <source>
        <dbReference type="Pfam" id="PF18135"/>
    </source>
</evidence>
<dbReference type="Pfam" id="PF18135">
    <property type="entry name" value="Type_ISP_C"/>
    <property type="match status" value="1"/>
</dbReference>
<name>A0A5B9DAQ3_9ARCH</name>
<gene>
    <name evidence="3" type="ORF">DSAG12_02011</name>
</gene>
<dbReference type="InterPro" id="IPR029063">
    <property type="entry name" value="SAM-dependent_MTases_sf"/>
</dbReference>
<dbReference type="Proteomes" id="UP000321408">
    <property type="component" value="Chromosome"/>
</dbReference>
<protein>
    <submittedName>
        <fullName evidence="3">Type ISP restriction/modification enzyme</fullName>
    </submittedName>
</protein>
<feature type="compositionally biased region" description="Polar residues" evidence="1">
    <location>
        <begin position="10"/>
        <end position="20"/>
    </location>
</feature>
<organism evidence="3 4">
    <name type="scientific">Promethearchaeum syntrophicum</name>
    <dbReference type="NCBI Taxonomy" id="2594042"/>
    <lineage>
        <taxon>Archaea</taxon>
        <taxon>Promethearchaeati</taxon>
        <taxon>Promethearchaeota</taxon>
        <taxon>Promethearchaeia</taxon>
        <taxon>Promethearchaeales</taxon>
        <taxon>Promethearchaeaceae</taxon>
        <taxon>Promethearchaeum</taxon>
    </lineage>
</organism>
<evidence type="ECO:0000313" key="4">
    <source>
        <dbReference type="Proteomes" id="UP000321408"/>
    </source>
</evidence>
<feature type="region of interest" description="Disordered" evidence="1">
    <location>
        <begin position="1"/>
        <end position="20"/>
    </location>
</feature>
<accession>A0A5B9DAQ3</accession>
<dbReference type="Gene3D" id="3.40.50.150">
    <property type="entry name" value="Vaccinia Virus protein VP39"/>
    <property type="match status" value="1"/>
</dbReference>
<dbReference type="KEGG" id="psyt:DSAG12_02011"/>
<feature type="domain" description="Type ISP restriction-modification enzyme LLaBIII C-terminal specificity" evidence="2">
    <location>
        <begin position="371"/>
        <end position="727"/>
    </location>
</feature>
<dbReference type="RefSeq" id="WP_147663061.1">
    <property type="nucleotide sequence ID" value="NZ_CP042905.2"/>
</dbReference>
<reference evidence="3 4" key="1">
    <citation type="journal article" date="2020" name="Nature">
        <title>Isolation of an archaeon at the prokaryote-eukaryote interface.</title>
        <authorList>
            <person name="Imachi H."/>
            <person name="Nobu M.K."/>
            <person name="Nakahara N."/>
            <person name="Morono Y."/>
            <person name="Ogawara M."/>
            <person name="Takaki Y."/>
            <person name="Takano Y."/>
            <person name="Uematsu K."/>
            <person name="Ikuta T."/>
            <person name="Ito M."/>
            <person name="Matsui Y."/>
            <person name="Miyazaki M."/>
            <person name="Murata K."/>
            <person name="Saito Y."/>
            <person name="Sakai S."/>
            <person name="Song C."/>
            <person name="Tasumi E."/>
            <person name="Yamanaka Y."/>
            <person name="Yamaguchi T."/>
            <person name="Kamagata Y."/>
            <person name="Tamaki H."/>
            <person name="Takai K."/>
        </authorList>
    </citation>
    <scope>NUCLEOTIDE SEQUENCE [LARGE SCALE GENOMIC DNA]</scope>
    <source>
        <strain evidence="3 4">MK-D1</strain>
    </source>
</reference>
<dbReference type="GeneID" id="41330001"/>
<dbReference type="REBASE" id="685127">
    <property type="entry name" value="AarMKD1ORF2011P"/>
</dbReference>